<dbReference type="AlphaFoldDB" id="A0A6C2YHT8"/>
<accession>A0A6C2YHT8</accession>
<dbReference type="Pfam" id="PF07591">
    <property type="entry name" value="PT-HINT"/>
    <property type="match status" value="1"/>
</dbReference>
<reference evidence="1" key="1">
    <citation type="submission" date="2019-04" db="EMBL/GenBank/DDBJ databases">
        <authorList>
            <consortium name="Science for Life Laboratories"/>
        </authorList>
    </citation>
    <scope>NUCLEOTIDE SEQUENCE</scope>
    <source>
        <strain evidence="1">MBLW1</strain>
    </source>
</reference>
<proteinExistence type="predicted"/>
<evidence type="ECO:0000313" key="2">
    <source>
        <dbReference type="Proteomes" id="UP000464378"/>
    </source>
</evidence>
<dbReference type="EMBL" id="LR586016">
    <property type="protein sequence ID" value="VIP00829.1"/>
    <property type="molecule type" value="Genomic_DNA"/>
</dbReference>
<sequence length="277" mass="30878">MGSGQLFEPAAEHPFWVVGRGWTPVWELSIGDCLTTITGETVSVEGVHETNRRETVDNLRVSDFHTDFVGCDEWGFSVWAHNLCYQDWLTKHKLTHTSELEALFKSAETRTLTAESEKLLHQLISMKSTRVRGQAWKDLETVALENLPAGRALTENDLPLLKRYLSLPEGADGGRWGSLEVRKLNHAIAQQRENQGWKVTGGAGRASEEFIDVPKGIAYPDITLTKDGKTLRIQTATTENGKLEASEVVKANKIRAAFPNDERIIISKDTGLPVKFP</sequence>
<dbReference type="InterPro" id="IPR036844">
    <property type="entry name" value="Hint_dom_sf"/>
</dbReference>
<dbReference type="RefSeq" id="WP_162655999.1">
    <property type="nucleotide sequence ID" value="NZ_LR593887.1"/>
</dbReference>
<protein>
    <recommendedName>
        <fullName evidence="3">Intein C-terminal splicing domain-containing protein</fullName>
    </recommendedName>
</protein>
<name>A0A6C2YHT8_9BACT</name>
<dbReference type="Gene3D" id="2.170.16.10">
    <property type="entry name" value="Hedgehog/Intein (Hint) domain"/>
    <property type="match status" value="1"/>
</dbReference>
<evidence type="ECO:0008006" key="3">
    <source>
        <dbReference type="Google" id="ProtNLM"/>
    </source>
</evidence>
<dbReference type="Proteomes" id="UP000464378">
    <property type="component" value="Chromosome"/>
</dbReference>
<gene>
    <name evidence="1" type="ORF">GMBLW1_31310</name>
</gene>
<dbReference type="KEGG" id="tim:GMBLW1_31310"/>
<evidence type="ECO:0000313" key="1">
    <source>
        <dbReference type="EMBL" id="VIP00829.1"/>
    </source>
</evidence>
<keyword evidence="2" id="KW-1185">Reference proteome</keyword>
<dbReference type="SUPFAM" id="SSF51294">
    <property type="entry name" value="Hedgehog/intein (Hint) domain"/>
    <property type="match status" value="1"/>
</dbReference>
<dbReference type="InParanoid" id="A0A6C2YHT8"/>
<dbReference type="EMBL" id="LR593887">
    <property type="protein sequence ID" value="VTR97076.1"/>
    <property type="molecule type" value="Genomic_DNA"/>
</dbReference>
<organism evidence="1">
    <name type="scientific">Tuwongella immobilis</name>
    <dbReference type="NCBI Taxonomy" id="692036"/>
    <lineage>
        <taxon>Bacteria</taxon>
        <taxon>Pseudomonadati</taxon>
        <taxon>Planctomycetota</taxon>
        <taxon>Planctomycetia</taxon>
        <taxon>Gemmatales</taxon>
        <taxon>Gemmataceae</taxon>
        <taxon>Tuwongella</taxon>
    </lineage>
</organism>